<dbReference type="InterPro" id="IPR037108">
    <property type="entry name" value="TM1727-like_C_sf"/>
</dbReference>
<dbReference type="AlphaFoldDB" id="B0T1T1"/>
<evidence type="ECO:0000259" key="1">
    <source>
        <dbReference type="Pfam" id="PF10727"/>
    </source>
</evidence>
<dbReference type="eggNOG" id="COG5495">
    <property type="taxonomic scope" value="Bacteria"/>
</dbReference>
<dbReference type="PANTHER" id="PTHR40459">
    <property type="entry name" value="CONSERVED HYPOTHETICAL ALANINE AND LEUCINE RICH PROTEIN"/>
    <property type="match status" value="1"/>
</dbReference>
<dbReference type="Gene3D" id="1.10.1040.20">
    <property type="entry name" value="ProC-like, C-terminal domain"/>
    <property type="match status" value="1"/>
</dbReference>
<dbReference type="Pfam" id="PF10727">
    <property type="entry name" value="Rossmann-like"/>
    <property type="match status" value="1"/>
</dbReference>
<gene>
    <name evidence="3" type="ordered locus">Caul_4572</name>
</gene>
<protein>
    <recommendedName>
        <fullName evidence="4">DUF2520 domain-containing protein</fullName>
    </recommendedName>
</protein>
<feature type="domain" description="DUF2520" evidence="2">
    <location>
        <begin position="138"/>
        <end position="267"/>
    </location>
</feature>
<organism evidence="3">
    <name type="scientific">Caulobacter sp. (strain K31)</name>
    <dbReference type="NCBI Taxonomy" id="366602"/>
    <lineage>
        <taxon>Bacteria</taxon>
        <taxon>Pseudomonadati</taxon>
        <taxon>Pseudomonadota</taxon>
        <taxon>Alphaproteobacteria</taxon>
        <taxon>Caulobacterales</taxon>
        <taxon>Caulobacteraceae</taxon>
        <taxon>Caulobacter</taxon>
    </lineage>
</organism>
<accession>B0T1T1</accession>
<dbReference type="OrthoDB" id="8650434at2"/>
<dbReference type="SUPFAM" id="SSF48179">
    <property type="entry name" value="6-phosphogluconate dehydrogenase C-terminal domain-like"/>
    <property type="match status" value="1"/>
</dbReference>
<name>B0T1T1_CAUSK</name>
<feature type="domain" description="Putative oxidoreductase/dehydrogenase Rossmann-like" evidence="1">
    <location>
        <begin position="6"/>
        <end position="120"/>
    </location>
</feature>
<dbReference type="Pfam" id="PF10728">
    <property type="entry name" value="DUF2520"/>
    <property type="match status" value="1"/>
</dbReference>
<dbReference type="HOGENOM" id="CLU_055635_1_0_5"/>
<dbReference type="EMBL" id="CP000927">
    <property type="protein sequence ID" value="ABZ73692.1"/>
    <property type="molecule type" value="Genomic_DNA"/>
</dbReference>
<dbReference type="Gene3D" id="3.40.50.720">
    <property type="entry name" value="NAD(P)-binding Rossmann-like Domain"/>
    <property type="match status" value="1"/>
</dbReference>
<dbReference type="InterPro" id="IPR036291">
    <property type="entry name" value="NAD(P)-bd_dom_sf"/>
</dbReference>
<dbReference type="InterPro" id="IPR019665">
    <property type="entry name" value="OxRdtase/DH_put_Rossmann_dom"/>
</dbReference>
<dbReference type="STRING" id="366602.Caul_4572"/>
<dbReference type="InterPro" id="IPR018931">
    <property type="entry name" value="DUF2520"/>
</dbReference>
<evidence type="ECO:0008006" key="4">
    <source>
        <dbReference type="Google" id="ProtNLM"/>
    </source>
</evidence>
<dbReference type="SUPFAM" id="SSF51735">
    <property type="entry name" value="NAD(P)-binding Rossmann-fold domains"/>
    <property type="match status" value="1"/>
</dbReference>
<reference evidence="3" key="1">
    <citation type="submission" date="2008-01" db="EMBL/GenBank/DDBJ databases">
        <title>Complete sequence of chromosome of Caulobacter sp. K31.</title>
        <authorList>
            <consortium name="US DOE Joint Genome Institute"/>
            <person name="Copeland A."/>
            <person name="Lucas S."/>
            <person name="Lapidus A."/>
            <person name="Barry K."/>
            <person name="Glavina del Rio T."/>
            <person name="Dalin E."/>
            <person name="Tice H."/>
            <person name="Pitluck S."/>
            <person name="Bruce D."/>
            <person name="Goodwin L."/>
            <person name="Thompson L.S."/>
            <person name="Brettin T."/>
            <person name="Detter J.C."/>
            <person name="Han C."/>
            <person name="Schmutz J."/>
            <person name="Larimer F."/>
            <person name="Land M."/>
            <person name="Hauser L."/>
            <person name="Kyrpides N."/>
            <person name="Kim E."/>
            <person name="Stephens C."/>
            <person name="Richardson P."/>
        </authorList>
    </citation>
    <scope>NUCLEOTIDE SEQUENCE [LARGE SCALE GENOMIC DNA]</scope>
    <source>
        <strain evidence="3">K31</strain>
    </source>
</reference>
<dbReference type="PANTHER" id="PTHR40459:SF1">
    <property type="entry name" value="CONSERVED HYPOTHETICAL ALANINE AND LEUCINE RICH PROTEIN"/>
    <property type="match status" value="1"/>
</dbReference>
<evidence type="ECO:0000259" key="2">
    <source>
        <dbReference type="Pfam" id="PF10728"/>
    </source>
</evidence>
<proteinExistence type="predicted"/>
<sequence>MARLWIIGPGAVGQTLGRLLAERDVFEIAGVIGRDPAATAQARNFIDRGDVLTFADRIDARPGDTVMISVSDGAIDGVADWLAQAVDPAGLVVFHCSGARDLAPLEPLRQRGAAVAALHPVKAFADPAREILTFEGVVCTLQGDEAAVATLAPALAAIGADPVVLPEAVDRRLYHAGAVFASNYLAALVQAALECHAAAGLDAATSLRILSPILRDGLDAILDRGPVQALTGPIARGDAAAVAAQVMAIAAHDRELAGLYLELGRQTLELARRKTPGLDLSALEAVLAKH</sequence>
<dbReference type="KEGG" id="cak:Caul_4572"/>
<dbReference type="InterPro" id="IPR008927">
    <property type="entry name" value="6-PGluconate_DH-like_C_sf"/>
</dbReference>
<evidence type="ECO:0000313" key="3">
    <source>
        <dbReference type="EMBL" id="ABZ73692.1"/>
    </source>
</evidence>